<feature type="transmembrane region" description="Helical" evidence="1">
    <location>
        <begin position="174"/>
        <end position="192"/>
    </location>
</feature>
<feature type="transmembrane region" description="Helical" evidence="1">
    <location>
        <begin position="225"/>
        <end position="245"/>
    </location>
</feature>
<feature type="transmembrane region" description="Helical" evidence="1">
    <location>
        <begin position="139"/>
        <end position="162"/>
    </location>
</feature>
<feature type="transmembrane region" description="Helical" evidence="1">
    <location>
        <begin position="104"/>
        <end position="127"/>
    </location>
</feature>
<sequence>MRSRLAAREFYYGWVVVAACFLAAGSLFGMTYSFSVFFDALAADFAVSPARVSLVFGVQTAAIYVGGAGLGRALDRVGPRKLLAVGAVLLAGGMLAAARADSYFLLVAGYGLTTGLGMGCCYVVAYATVPSWFGRRRGFANGVAAAGLGAGLLVVVPTASWLVGARGWRGAFDALAVGLFVVLAVATLLLAARPEAVGADLSVEFPEGRAGPGEAGNVRATVFSLPFLFVVLGWAGVYATLYVLVNHLVPFAADEGVRWAGVTAISALGVSTSGARLVVGYLSDRTGRVRVFVACSVVMGLCLCALPFLSTGYALVALAVVFGVGYGGNGALLSPLVADLFGVEDIGTLYGVASVAFALAGLSAPPLATLAYGALGDYTLVFLATGVVGLAGAGFVAAAGRTA</sequence>
<dbReference type="PROSITE" id="PS51257">
    <property type="entry name" value="PROKAR_LIPOPROTEIN"/>
    <property type="match status" value="1"/>
</dbReference>
<evidence type="ECO:0000256" key="1">
    <source>
        <dbReference type="SAM" id="Phobius"/>
    </source>
</evidence>
<dbReference type="EMBL" id="JBHTAP010000001">
    <property type="protein sequence ID" value="MFC7235835.1"/>
    <property type="molecule type" value="Genomic_DNA"/>
</dbReference>
<name>A0ABD5ZRF1_9EURY</name>
<dbReference type="AlphaFoldDB" id="A0ABD5ZRF1"/>
<feature type="transmembrane region" description="Helical" evidence="1">
    <location>
        <begin position="315"/>
        <end position="337"/>
    </location>
</feature>
<keyword evidence="1" id="KW-0812">Transmembrane</keyword>
<dbReference type="GeneID" id="79267533"/>
<feature type="transmembrane region" description="Helical" evidence="1">
    <location>
        <begin position="50"/>
        <end position="70"/>
    </location>
</feature>
<accession>A0ABD5ZRF1</accession>
<dbReference type="PROSITE" id="PS50850">
    <property type="entry name" value="MFS"/>
    <property type="match status" value="1"/>
</dbReference>
<dbReference type="Pfam" id="PF07690">
    <property type="entry name" value="MFS_1"/>
    <property type="match status" value="1"/>
</dbReference>
<keyword evidence="1" id="KW-0472">Membrane</keyword>
<feature type="transmembrane region" description="Helical" evidence="1">
    <location>
        <begin position="82"/>
        <end position="98"/>
    </location>
</feature>
<dbReference type="InterPro" id="IPR036259">
    <property type="entry name" value="MFS_trans_sf"/>
</dbReference>
<keyword evidence="4" id="KW-1185">Reference proteome</keyword>
<feature type="transmembrane region" description="Helical" evidence="1">
    <location>
        <begin position="349"/>
        <end position="372"/>
    </location>
</feature>
<organism evidence="3 4">
    <name type="scientific">Halosegnis marinus</name>
    <dbReference type="NCBI Taxonomy" id="3034023"/>
    <lineage>
        <taxon>Archaea</taxon>
        <taxon>Methanobacteriati</taxon>
        <taxon>Methanobacteriota</taxon>
        <taxon>Stenosarchaea group</taxon>
        <taxon>Halobacteria</taxon>
        <taxon>Halobacteriales</taxon>
        <taxon>Natronomonadaceae</taxon>
        <taxon>Halosegnis</taxon>
    </lineage>
</organism>
<feature type="transmembrane region" description="Helical" evidence="1">
    <location>
        <begin position="12"/>
        <end position="38"/>
    </location>
</feature>
<feature type="transmembrane region" description="Helical" evidence="1">
    <location>
        <begin position="378"/>
        <end position="399"/>
    </location>
</feature>
<evidence type="ECO:0000313" key="3">
    <source>
        <dbReference type="EMBL" id="MFC7235835.1"/>
    </source>
</evidence>
<dbReference type="PANTHER" id="PTHR11360">
    <property type="entry name" value="MONOCARBOXYLATE TRANSPORTER"/>
    <property type="match status" value="1"/>
</dbReference>
<feature type="transmembrane region" description="Helical" evidence="1">
    <location>
        <begin position="291"/>
        <end position="309"/>
    </location>
</feature>
<keyword evidence="1" id="KW-1133">Transmembrane helix</keyword>
<evidence type="ECO:0000259" key="2">
    <source>
        <dbReference type="PROSITE" id="PS50850"/>
    </source>
</evidence>
<reference evidence="3 4" key="1">
    <citation type="journal article" date="2019" name="Int. J. Syst. Evol. Microbiol.">
        <title>The Global Catalogue of Microorganisms (GCM) 10K type strain sequencing project: providing services to taxonomists for standard genome sequencing and annotation.</title>
        <authorList>
            <consortium name="The Broad Institute Genomics Platform"/>
            <consortium name="The Broad Institute Genome Sequencing Center for Infectious Disease"/>
            <person name="Wu L."/>
            <person name="Ma J."/>
        </authorList>
    </citation>
    <scope>NUCLEOTIDE SEQUENCE [LARGE SCALE GENOMIC DNA]</scope>
    <source>
        <strain evidence="3 4">DT85</strain>
    </source>
</reference>
<dbReference type="Gene3D" id="1.20.1250.20">
    <property type="entry name" value="MFS general substrate transporter like domains"/>
    <property type="match status" value="2"/>
</dbReference>
<comment type="caution">
    <text evidence="3">The sequence shown here is derived from an EMBL/GenBank/DDBJ whole genome shotgun (WGS) entry which is preliminary data.</text>
</comment>
<dbReference type="RefSeq" id="WP_276233976.1">
    <property type="nucleotide sequence ID" value="NZ_CP119802.1"/>
</dbReference>
<dbReference type="Proteomes" id="UP001596398">
    <property type="component" value="Unassembled WGS sequence"/>
</dbReference>
<feature type="domain" description="Major facilitator superfamily (MFS) profile" evidence="2">
    <location>
        <begin position="12"/>
        <end position="403"/>
    </location>
</feature>
<dbReference type="InterPro" id="IPR011701">
    <property type="entry name" value="MFS"/>
</dbReference>
<protein>
    <submittedName>
        <fullName evidence="3">MFS transporter</fullName>
    </submittedName>
</protein>
<feature type="transmembrane region" description="Helical" evidence="1">
    <location>
        <begin position="257"/>
        <end position="279"/>
    </location>
</feature>
<dbReference type="PANTHER" id="PTHR11360:SF284">
    <property type="entry name" value="EG:103B4.3 PROTEIN-RELATED"/>
    <property type="match status" value="1"/>
</dbReference>
<dbReference type="InterPro" id="IPR020846">
    <property type="entry name" value="MFS_dom"/>
</dbReference>
<dbReference type="InterPro" id="IPR050327">
    <property type="entry name" value="Proton-linked_MCT"/>
</dbReference>
<evidence type="ECO:0000313" key="4">
    <source>
        <dbReference type="Proteomes" id="UP001596398"/>
    </source>
</evidence>
<proteinExistence type="predicted"/>
<dbReference type="SUPFAM" id="SSF103473">
    <property type="entry name" value="MFS general substrate transporter"/>
    <property type="match status" value="1"/>
</dbReference>
<gene>
    <name evidence="3" type="ORF">ACFQJ4_10955</name>
</gene>